<feature type="transmembrane region" description="Helical" evidence="19">
    <location>
        <begin position="527"/>
        <end position="550"/>
    </location>
</feature>
<keyword evidence="9 19" id="KW-1133">Transmembrane helix</keyword>
<dbReference type="PRINTS" id="PR00109">
    <property type="entry name" value="TYRKINASE"/>
</dbReference>
<evidence type="ECO:0000256" key="10">
    <source>
        <dbReference type="ARBA" id="ARBA00023136"/>
    </source>
</evidence>
<keyword evidence="10 19" id="KW-0472">Membrane</keyword>
<sequence>MLGPFTNLKSPRFPPTSPVLYDKTTPYFGMCQIRFYYCQYGTTIVQLSLDVASVHSSPKTSIWSPSSHVSNKQSHCEWSRVVVELPEQKTEYYLQFSAKNFFSGASWAIDDFSMTPGCFLGAEAWRAHYIPEFYNITTCGQSGRHLPTQNICDVGYNYTAVRVKVNPSGRKGYQRWISPKAGEYRIEAFGAVGGSLPNVAANNNGGKVTLLVNLTAGESLDVLAGQMGESPCLINLEAIKPNLTADQYDAFTVVCDYAKQSKNDISLRDPLVVPGTGGGGATMVWRAAGTKQLLLVAAGGGGVFPSSILPQEYLNSADKSSTTLSQSGGRPYSPSGINLTNQAFWTYTTRTEGEQRIPIGGRGGSIESSSTERKDDASCQECGAMWGGSLSSDRASAGVCPSGSYWMTFGGFGGGGASCGPGAGGGAGYYGGESGKFASGEGGWSYAVSKEAEITSGVNRQNGYALIYPCRLNCPEDSICRFYLDDEKVYRTICQCANGQSVAEHESCFQPTTDTPPIPPTRSSDHYLALVIIVIILGFAFFIVFAYICYQQRFATGRNKYKYRQEHGIVMRHFPQSGSGNSQIEFNPNYEIAGSFADLRQIPRHCVTLIKALGQGAFGEVYEGHLSNLPGEPMTLSIAVKTLPDIATPQSQSDFEMEALIMSKFNHENIVRFIGVCFEKMPRLIVLELLAGGDLKTFLRESRPRWLGQGTVPPTPTLRMIDLVEMALDVAKGCNYLEENHFIHRDIAARNCLLTTKDSGRVVKIADFGMARDIYRADYYRKGGKAMLPVKWMPPEAFLDGIFTSKTDVWSYGVLLWEIFSMGYMPYPGRNNQEVMQLVTAGGRLEAPNGCPLQIYQLMTQCWSTLADERPHFSTIVERLGYCIQDPELSTAPLPQLMHKNSSSMEPPALLKTPHGMMSASFSSPDPMPTRGTGVAQAACPPYHPQSSEPFLPMSSDKPSTSSVSDMGGPQDALLSGFDPVVHMRGISSAAPIDQSGGDVAKRRSSAALAASLLAPGTNRLFDCDDDDVFATDTGATSSANNFSSPYNNLQQQQSQLL</sequence>
<dbReference type="AlphaFoldDB" id="A0A914VX86"/>
<evidence type="ECO:0000256" key="8">
    <source>
        <dbReference type="ARBA" id="ARBA00022840"/>
    </source>
</evidence>
<comment type="similarity">
    <text evidence="17">Belongs to the protein kinase superfamily. Tyr protein kinase family. Insulin receptor subfamily.</text>
</comment>
<dbReference type="Gene3D" id="2.60.120.200">
    <property type="match status" value="1"/>
</dbReference>
<evidence type="ECO:0000256" key="9">
    <source>
        <dbReference type="ARBA" id="ARBA00022989"/>
    </source>
</evidence>
<keyword evidence="5" id="KW-0732">Signal</keyword>
<evidence type="ECO:0000256" key="6">
    <source>
        <dbReference type="ARBA" id="ARBA00022741"/>
    </source>
</evidence>
<dbReference type="PANTHER" id="PTHR24416:SF604">
    <property type="entry name" value="RECEPTOR PROTEIN-TYROSINE KINASE"/>
    <property type="match status" value="1"/>
</dbReference>
<evidence type="ECO:0000256" key="17">
    <source>
        <dbReference type="RuleBase" id="RU000312"/>
    </source>
</evidence>
<dbReference type="GO" id="GO:0005886">
    <property type="term" value="C:plasma membrane"/>
    <property type="evidence" value="ECO:0007669"/>
    <property type="project" value="UniProtKB-SubCell"/>
</dbReference>
<keyword evidence="21" id="KW-1185">Reference proteome</keyword>
<dbReference type="EC" id="2.7.10.1" evidence="17"/>
<keyword evidence="17" id="KW-0597">Phosphoprotein</keyword>
<dbReference type="InterPro" id="IPR055163">
    <property type="entry name" value="ALK/LTK-like_GRD"/>
</dbReference>
<dbReference type="Gene3D" id="1.10.510.10">
    <property type="entry name" value="Transferase(Phosphotransferase) domain 1"/>
    <property type="match status" value="1"/>
</dbReference>
<dbReference type="InterPro" id="IPR020635">
    <property type="entry name" value="Tyr_kinase_cat_dom"/>
</dbReference>
<keyword evidence="2" id="KW-1003">Cell membrane</keyword>
<evidence type="ECO:0000256" key="1">
    <source>
        <dbReference type="ARBA" id="ARBA00004251"/>
    </source>
</evidence>
<dbReference type="InterPro" id="IPR008266">
    <property type="entry name" value="Tyr_kinase_AS"/>
</dbReference>
<dbReference type="InterPro" id="IPR000719">
    <property type="entry name" value="Prot_kinase_dom"/>
</dbReference>
<dbReference type="InterPro" id="IPR002011">
    <property type="entry name" value="Tyr_kinase_rcpt_2_CS"/>
</dbReference>
<dbReference type="GO" id="GO:0045664">
    <property type="term" value="P:regulation of neuron differentiation"/>
    <property type="evidence" value="ECO:0007669"/>
    <property type="project" value="TreeGrafter"/>
</dbReference>
<dbReference type="Gene3D" id="3.30.200.20">
    <property type="entry name" value="Phosphorylase Kinase, domain 1"/>
    <property type="match status" value="1"/>
</dbReference>
<keyword evidence="12" id="KW-1015">Disulfide bond</keyword>
<keyword evidence="7" id="KW-0418">Kinase</keyword>
<evidence type="ECO:0000256" key="5">
    <source>
        <dbReference type="ARBA" id="ARBA00022729"/>
    </source>
</evidence>
<feature type="compositionally biased region" description="Low complexity" evidence="18">
    <location>
        <begin position="955"/>
        <end position="965"/>
    </location>
</feature>
<evidence type="ECO:0000256" key="2">
    <source>
        <dbReference type="ARBA" id="ARBA00022475"/>
    </source>
</evidence>
<evidence type="ECO:0000256" key="7">
    <source>
        <dbReference type="ARBA" id="ARBA00022777"/>
    </source>
</evidence>
<evidence type="ECO:0000256" key="16">
    <source>
        <dbReference type="PROSITE-ProRule" id="PRU10141"/>
    </source>
</evidence>
<evidence type="ECO:0000259" key="20">
    <source>
        <dbReference type="PROSITE" id="PS50011"/>
    </source>
</evidence>
<dbReference type="PROSITE" id="PS50011">
    <property type="entry name" value="PROTEIN_KINASE_DOM"/>
    <property type="match status" value="1"/>
</dbReference>
<evidence type="ECO:0000256" key="11">
    <source>
        <dbReference type="ARBA" id="ARBA00023137"/>
    </source>
</evidence>
<dbReference type="PANTHER" id="PTHR24416">
    <property type="entry name" value="TYROSINE-PROTEIN KINASE RECEPTOR"/>
    <property type="match status" value="1"/>
</dbReference>
<dbReference type="GO" id="GO:0004714">
    <property type="term" value="F:transmembrane receptor protein tyrosine kinase activity"/>
    <property type="evidence" value="ECO:0007669"/>
    <property type="project" value="UniProtKB-EC"/>
</dbReference>
<dbReference type="WBParaSite" id="PSAMB.scaffold2750size21486.g18991.t1">
    <property type="protein sequence ID" value="PSAMB.scaffold2750size21486.g18991.t1"/>
    <property type="gene ID" value="PSAMB.scaffold2750size21486.g18991"/>
</dbReference>
<dbReference type="Proteomes" id="UP000887566">
    <property type="component" value="Unplaced"/>
</dbReference>
<dbReference type="FunFam" id="1.10.510.10:FF:000113">
    <property type="entry name" value="Tyrosine-protein kinase receptor"/>
    <property type="match status" value="1"/>
</dbReference>
<evidence type="ECO:0000256" key="18">
    <source>
        <dbReference type="SAM" id="MobiDB-lite"/>
    </source>
</evidence>
<comment type="catalytic activity">
    <reaction evidence="15 17">
        <text>L-tyrosyl-[protein] + ATP = O-phospho-L-tyrosyl-[protein] + ADP + H(+)</text>
        <dbReference type="Rhea" id="RHEA:10596"/>
        <dbReference type="Rhea" id="RHEA-COMP:10136"/>
        <dbReference type="Rhea" id="RHEA-COMP:20101"/>
        <dbReference type="ChEBI" id="CHEBI:15378"/>
        <dbReference type="ChEBI" id="CHEBI:30616"/>
        <dbReference type="ChEBI" id="CHEBI:46858"/>
        <dbReference type="ChEBI" id="CHEBI:61978"/>
        <dbReference type="ChEBI" id="CHEBI:456216"/>
        <dbReference type="EC" id="2.7.10.1"/>
    </reaction>
</comment>
<dbReference type="SUPFAM" id="SSF49899">
    <property type="entry name" value="Concanavalin A-like lectins/glucanases"/>
    <property type="match status" value="1"/>
</dbReference>
<dbReference type="InterPro" id="IPR001245">
    <property type="entry name" value="Ser-Thr/Tyr_kinase_cat_dom"/>
</dbReference>
<dbReference type="GO" id="GO:0007169">
    <property type="term" value="P:cell surface receptor protein tyrosine kinase signaling pathway"/>
    <property type="evidence" value="ECO:0007669"/>
    <property type="project" value="InterPro"/>
</dbReference>
<keyword evidence="14" id="KW-0325">Glycoprotein</keyword>
<dbReference type="GO" id="GO:0043235">
    <property type="term" value="C:receptor complex"/>
    <property type="evidence" value="ECO:0007669"/>
    <property type="project" value="TreeGrafter"/>
</dbReference>
<evidence type="ECO:0000256" key="15">
    <source>
        <dbReference type="ARBA" id="ARBA00051243"/>
    </source>
</evidence>
<keyword evidence="8 16" id="KW-0067">ATP-binding</keyword>
<keyword evidence="4 17" id="KW-0812">Transmembrane</keyword>
<feature type="domain" description="Protein kinase" evidence="20">
    <location>
        <begin position="607"/>
        <end position="889"/>
    </location>
</feature>
<dbReference type="PROSITE" id="PS00109">
    <property type="entry name" value="PROTEIN_KINASE_TYR"/>
    <property type="match status" value="1"/>
</dbReference>
<keyword evidence="13 17" id="KW-0675">Receptor</keyword>
<evidence type="ECO:0000256" key="13">
    <source>
        <dbReference type="ARBA" id="ARBA00023170"/>
    </source>
</evidence>
<evidence type="ECO:0000256" key="3">
    <source>
        <dbReference type="ARBA" id="ARBA00022679"/>
    </source>
</evidence>
<proteinExistence type="inferred from homology"/>
<dbReference type="Pfam" id="PF12810">
    <property type="entry name" value="ALK_LTK_GRD"/>
    <property type="match status" value="1"/>
</dbReference>
<dbReference type="InterPro" id="IPR011009">
    <property type="entry name" value="Kinase-like_dom_sf"/>
</dbReference>
<evidence type="ECO:0000256" key="12">
    <source>
        <dbReference type="ARBA" id="ARBA00023157"/>
    </source>
</evidence>
<dbReference type="SMART" id="SM00219">
    <property type="entry name" value="TyrKc"/>
    <property type="match status" value="1"/>
</dbReference>
<dbReference type="PROSITE" id="PS00239">
    <property type="entry name" value="RECEPTOR_TYR_KIN_II"/>
    <property type="match status" value="1"/>
</dbReference>
<dbReference type="GO" id="GO:0005524">
    <property type="term" value="F:ATP binding"/>
    <property type="evidence" value="ECO:0007669"/>
    <property type="project" value="UniProtKB-UniRule"/>
</dbReference>
<dbReference type="InterPro" id="IPR013320">
    <property type="entry name" value="ConA-like_dom_sf"/>
</dbReference>
<evidence type="ECO:0000256" key="14">
    <source>
        <dbReference type="ARBA" id="ARBA00023180"/>
    </source>
</evidence>
<keyword evidence="6 16" id="KW-0547">Nucleotide-binding</keyword>
<feature type="compositionally biased region" description="Polar residues" evidence="18">
    <location>
        <begin position="1034"/>
        <end position="1049"/>
    </location>
</feature>
<evidence type="ECO:0000313" key="21">
    <source>
        <dbReference type="Proteomes" id="UP000887566"/>
    </source>
</evidence>
<reference evidence="22" key="1">
    <citation type="submission" date="2022-11" db="UniProtKB">
        <authorList>
            <consortium name="WormBaseParasite"/>
        </authorList>
    </citation>
    <scope>IDENTIFICATION</scope>
</reference>
<feature type="region of interest" description="Disordered" evidence="18">
    <location>
        <begin position="924"/>
        <end position="968"/>
    </location>
</feature>
<evidence type="ECO:0000256" key="4">
    <source>
        <dbReference type="ARBA" id="ARBA00022692"/>
    </source>
</evidence>
<feature type="binding site" evidence="16">
    <location>
        <position position="641"/>
    </location>
    <ligand>
        <name>ATP</name>
        <dbReference type="ChEBI" id="CHEBI:30616"/>
    </ligand>
</feature>
<dbReference type="InterPro" id="IPR050122">
    <property type="entry name" value="RTK"/>
</dbReference>
<dbReference type="Pfam" id="PF07714">
    <property type="entry name" value="PK_Tyr_Ser-Thr"/>
    <property type="match status" value="1"/>
</dbReference>
<protein>
    <recommendedName>
        <fullName evidence="17">Tyrosine-protein kinase receptor</fullName>
        <ecNumber evidence="17">2.7.10.1</ecNumber>
    </recommendedName>
</protein>
<dbReference type="InterPro" id="IPR017441">
    <property type="entry name" value="Protein_kinase_ATP_BS"/>
</dbReference>
<dbReference type="PROSITE" id="PS00107">
    <property type="entry name" value="PROTEIN_KINASE_ATP"/>
    <property type="match status" value="1"/>
</dbReference>
<evidence type="ECO:0000256" key="19">
    <source>
        <dbReference type="SAM" id="Phobius"/>
    </source>
</evidence>
<comment type="subcellular location">
    <subcellularLocation>
        <location evidence="1">Cell membrane</location>
        <topology evidence="1">Single-pass type I membrane protein</topology>
    </subcellularLocation>
</comment>
<evidence type="ECO:0000313" key="22">
    <source>
        <dbReference type="WBParaSite" id="PSAMB.scaffold2750size21486.g18991.t1"/>
    </source>
</evidence>
<keyword evidence="11" id="KW-0829">Tyrosine-protein kinase</keyword>
<name>A0A914VX86_9BILA</name>
<dbReference type="SUPFAM" id="SSF56112">
    <property type="entry name" value="Protein kinase-like (PK-like)"/>
    <property type="match status" value="1"/>
</dbReference>
<accession>A0A914VX86</accession>
<organism evidence="21 22">
    <name type="scientific">Plectus sambesii</name>
    <dbReference type="NCBI Taxonomy" id="2011161"/>
    <lineage>
        <taxon>Eukaryota</taxon>
        <taxon>Metazoa</taxon>
        <taxon>Ecdysozoa</taxon>
        <taxon>Nematoda</taxon>
        <taxon>Chromadorea</taxon>
        <taxon>Plectida</taxon>
        <taxon>Plectina</taxon>
        <taxon>Plectoidea</taxon>
        <taxon>Plectidae</taxon>
        <taxon>Plectus</taxon>
    </lineage>
</organism>
<keyword evidence="3" id="KW-0808">Transferase</keyword>
<feature type="region of interest" description="Disordered" evidence="18">
    <location>
        <begin position="1033"/>
        <end position="1058"/>
    </location>
</feature>